<feature type="transmembrane region" description="Helical" evidence="2">
    <location>
        <begin position="12"/>
        <end position="29"/>
    </location>
</feature>
<dbReference type="OrthoDB" id="2020015at2759"/>
<keyword evidence="2" id="KW-0812">Transmembrane</keyword>
<evidence type="ECO:0000313" key="4">
    <source>
        <dbReference type="Proteomes" id="UP000693970"/>
    </source>
</evidence>
<dbReference type="AlphaFoldDB" id="A0A9K3PL72"/>
<keyword evidence="4" id="KW-1185">Reference proteome</keyword>
<name>A0A9K3PL72_9STRA</name>
<reference evidence="3" key="2">
    <citation type="submission" date="2021-04" db="EMBL/GenBank/DDBJ databases">
        <authorList>
            <person name="Podell S."/>
        </authorList>
    </citation>
    <scope>NUCLEOTIDE SEQUENCE</scope>
    <source>
        <strain evidence="3">Hildebrandi</strain>
    </source>
</reference>
<dbReference type="Pfam" id="PF12576">
    <property type="entry name" value="DUF3754"/>
    <property type="match status" value="1"/>
</dbReference>
<organism evidence="3 4">
    <name type="scientific">Nitzschia inconspicua</name>
    <dbReference type="NCBI Taxonomy" id="303405"/>
    <lineage>
        <taxon>Eukaryota</taxon>
        <taxon>Sar</taxon>
        <taxon>Stramenopiles</taxon>
        <taxon>Ochrophyta</taxon>
        <taxon>Bacillariophyta</taxon>
        <taxon>Bacillariophyceae</taxon>
        <taxon>Bacillariophycidae</taxon>
        <taxon>Bacillariales</taxon>
        <taxon>Bacillariaceae</taxon>
        <taxon>Nitzschia</taxon>
    </lineage>
</organism>
<comment type="caution">
    <text evidence="3">The sequence shown here is derived from an EMBL/GenBank/DDBJ whole genome shotgun (WGS) entry which is preliminary data.</text>
</comment>
<sequence>MMTWTHKNWFKWIIVLVVMVLQGSLPFLLERNFAPFHAIISPSKLSRTGAKHRPWISIRQASSSIDENITFTDSQPKVFHIDEKGKEPRTQEEREDVFSNIAQILSLDELPPAVRNATAAAVDLFREAPTPPVCRVVTRSGSKLPTDPSILPEELYQSPNCLLDKLGLYYHAQARRLTMNSCYLKGISNGRQIDQDQDNDELLQMMDKNTEIDLDKKNLPVTAQAEPVAAVLRKSLEDAGYELLSRRDIDLCDSLNAGYLLRLSILPDVSQLDPSIAFDFFPEKFHDNGTLRCSSDVDELLFEGRVLVFWRGYSQEITRGRLLLPKIDYLQASLVQRSAAWVKNKIDEFEAELFRMAMNLSYKLRQTTRRWSARLIKRLRLRELVTTIQKTISVVRQQNVDDDFVTPTIDGILGGDGDENEAETSSSSSNGPLDKRSGRIRLGRYGGSKIRFVGSPNPNDALEPFTICEYNYDYPTTDAHNATSTKRYKFKSIKNATVSLCEHDMYEEVNKNTYTCEYDARIFSEGKMDKKKLPRMQLLERVGISNLVDLFTKAGRREVLKAVFSKSKLVEPTYEEVVVVWRPLIKQKKKMTLPKIVSEFADMFDIQGFEQPTEEEVKIPPSKLEIRLFEQIPMSNLLAVLPKTKLVFRPADAFLFDMISVVTLVLVLSSVKFESSRLDVLAVVSVIFWLFRTVIRYSNKLARYDLLVKTYLTSKISQRNVGAFKYLTYEAALQRSIRSSLVLLWLSSRIQGETSAGLTRETLEQECTSEVNKFLKTEKQVQLDAIRAFQDLEDLQLLSFTASGIIEQNETILETSAETVKHLWSDLM</sequence>
<feature type="region of interest" description="Disordered" evidence="1">
    <location>
        <begin position="413"/>
        <end position="439"/>
    </location>
</feature>
<gene>
    <name evidence="3" type="ORF">IV203_010191</name>
</gene>
<reference evidence="3" key="1">
    <citation type="journal article" date="2021" name="Sci. Rep.">
        <title>Diploid genomic architecture of Nitzschia inconspicua, an elite biomass production diatom.</title>
        <authorList>
            <person name="Oliver A."/>
            <person name="Podell S."/>
            <person name="Pinowska A."/>
            <person name="Traller J.C."/>
            <person name="Smith S.R."/>
            <person name="McClure R."/>
            <person name="Beliaev A."/>
            <person name="Bohutskyi P."/>
            <person name="Hill E.A."/>
            <person name="Rabines A."/>
            <person name="Zheng H."/>
            <person name="Allen L.Z."/>
            <person name="Kuo A."/>
            <person name="Grigoriev I.V."/>
            <person name="Allen A.E."/>
            <person name="Hazlebeck D."/>
            <person name="Allen E.E."/>
        </authorList>
    </citation>
    <scope>NUCLEOTIDE SEQUENCE</scope>
    <source>
        <strain evidence="3">Hildebrandi</strain>
    </source>
</reference>
<dbReference type="EMBL" id="JAGRRH010000018">
    <property type="protein sequence ID" value="KAG7350831.1"/>
    <property type="molecule type" value="Genomic_DNA"/>
</dbReference>
<protein>
    <submittedName>
        <fullName evidence="3">DUF3754 domain containing protein</fullName>
    </submittedName>
</protein>
<dbReference type="PANTHER" id="PTHR33645">
    <property type="entry name" value="AMINOPEPTIDASE (DUF3754)"/>
    <property type="match status" value="1"/>
</dbReference>
<dbReference type="Proteomes" id="UP000693970">
    <property type="component" value="Unassembled WGS sequence"/>
</dbReference>
<evidence type="ECO:0000313" key="3">
    <source>
        <dbReference type="EMBL" id="KAG7350831.1"/>
    </source>
</evidence>
<dbReference type="PANTHER" id="PTHR33645:SF2">
    <property type="entry name" value="FAMILY PROTEIN, PUTATIVE (DUF3754)-RELATED"/>
    <property type="match status" value="1"/>
</dbReference>
<proteinExistence type="predicted"/>
<evidence type="ECO:0000256" key="2">
    <source>
        <dbReference type="SAM" id="Phobius"/>
    </source>
</evidence>
<keyword evidence="2" id="KW-1133">Transmembrane helix</keyword>
<accession>A0A9K3PL72</accession>
<dbReference type="InterPro" id="IPR022227">
    <property type="entry name" value="DUF3754"/>
</dbReference>
<keyword evidence="2" id="KW-0472">Membrane</keyword>
<evidence type="ECO:0000256" key="1">
    <source>
        <dbReference type="SAM" id="MobiDB-lite"/>
    </source>
</evidence>